<name>X1F556_9ZZZZ</name>
<protein>
    <submittedName>
        <fullName evidence="1">Uncharacterized protein</fullName>
    </submittedName>
</protein>
<sequence>MKPKQLIIIGGGYSIQEGIRKGLIDELKDRCVCGINYSYKYFDSTYLCCINYEDFYDKNRQELVRLPLILLP</sequence>
<dbReference type="AlphaFoldDB" id="X1F556"/>
<feature type="non-terminal residue" evidence="1">
    <location>
        <position position="72"/>
    </location>
</feature>
<dbReference type="EMBL" id="BART01030272">
    <property type="protein sequence ID" value="GAH15928.1"/>
    <property type="molecule type" value="Genomic_DNA"/>
</dbReference>
<reference evidence="1" key="1">
    <citation type="journal article" date="2014" name="Front. Microbiol.">
        <title>High frequency of phylogenetically diverse reductive dehalogenase-homologous genes in deep subseafloor sedimentary metagenomes.</title>
        <authorList>
            <person name="Kawai M."/>
            <person name="Futagami T."/>
            <person name="Toyoda A."/>
            <person name="Takaki Y."/>
            <person name="Nishi S."/>
            <person name="Hori S."/>
            <person name="Arai W."/>
            <person name="Tsubouchi T."/>
            <person name="Morono Y."/>
            <person name="Uchiyama I."/>
            <person name="Ito T."/>
            <person name="Fujiyama A."/>
            <person name="Inagaki F."/>
            <person name="Takami H."/>
        </authorList>
    </citation>
    <scope>NUCLEOTIDE SEQUENCE</scope>
    <source>
        <strain evidence="1">Expedition CK06-06</strain>
    </source>
</reference>
<accession>X1F556</accession>
<gene>
    <name evidence="1" type="ORF">S01H4_52907</name>
</gene>
<comment type="caution">
    <text evidence="1">The sequence shown here is derived from an EMBL/GenBank/DDBJ whole genome shotgun (WGS) entry which is preliminary data.</text>
</comment>
<organism evidence="1">
    <name type="scientific">marine sediment metagenome</name>
    <dbReference type="NCBI Taxonomy" id="412755"/>
    <lineage>
        <taxon>unclassified sequences</taxon>
        <taxon>metagenomes</taxon>
        <taxon>ecological metagenomes</taxon>
    </lineage>
</organism>
<evidence type="ECO:0000313" key="1">
    <source>
        <dbReference type="EMBL" id="GAH15928.1"/>
    </source>
</evidence>
<proteinExistence type="predicted"/>